<reference evidence="1 2" key="1">
    <citation type="submission" date="2019-02" db="EMBL/GenBank/DDBJ databases">
        <title>Deep-cultivation of Planctomycetes and their phenomic and genomic characterization uncovers novel biology.</title>
        <authorList>
            <person name="Wiegand S."/>
            <person name="Jogler M."/>
            <person name="Boedeker C."/>
            <person name="Pinto D."/>
            <person name="Vollmers J."/>
            <person name="Rivas-Marin E."/>
            <person name="Kohn T."/>
            <person name="Peeters S.H."/>
            <person name="Heuer A."/>
            <person name="Rast P."/>
            <person name="Oberbeckmann S."/>
            <person name="Bunk B."/>
            <person name="Jeske O."/>
            <person name="Meyerdierks A."/>
            <person name="Storesund J.E."/>
            <person name="Kallscheuer N."/>
            <person name="Luecker S."/>
            <person name="Lage O.M."/>
            <person name="Pohl T."/>
            <person name="Merkel B.J."/>
            <person name="Hornburger P."/>
            <person name="Mueller R.-W."/>
            <person name="Bruemmer F."/>
            <person name="Labrenz M."/>
            <person name="Spormann A.M."/>
            <person name="Op den Camp H."/>
            <person name="Overmann J."/>
            <person name="Amann R."/>
            <person name="Jetten M.S.M."/>
            <person name="Mascher T."/>
            <person name="Medema M.H."/>
            <person name="Devos D.P."/>
            <person name="Kaster A.-K."/>
            <person name="Ovreas L."/>
            <person name="Rohde M."/>
            <person name="Galperin M.Y."/>
            <person name="Jogler C."/>
        </authorList>
    </citation>
    <scope>NUCLEOTIDE SEQUENCE [LARGE SCALE GENOMIC DNA]</scope>
    <source>
        <strain evidence="1 2">Mal4</strain>
    </source>
</reference>
<dbReference type="Proteomes" id="UP000320496">
    <property type="component" value="Chromosome"/>
</dbReference>
<proteinExistence type="predicted"/>
<sequence>MPQPESAAKAGSPVNSESASQRMDVVCFVVRRGRTRHPQRPLTGQRFLIGSGSNCQLQLGGTEIPMLHSVVVRDDEGLWIEALVPAPQLSINGVNTRAGRIGVGDVIAIGPFEFGIQVASVVGDPQREETPEAMEPQKSPEEMSAVELVDAVGQDLAEIKKWEEDRRSAAAALREAALQAEGLDSQPIEPASIPVAAVTAAPSGAGGHSDVSRRAAALLAAQHELAEMLQKLSDQLRQLDDPQEDHELRVSA</sequence>
<dbReference type="Gene3D" id="2.60.200.20">
    <property type="match status" value="1"/>
</dbReference>
<dbReference type="InterPro" id="IPR008984">
    <property type="entry name" value="SMAD_FHA_dom_sf"/>
</dbReference>
<accession>A0A517Z1H9</accession>
<gene>
    <name evidence="1" type="ORF">Mal4_05630</name>
</gene>
<evidence type="ECO:0000313" key="1">
    <source>
        <dbReference type="EMBL" id="QDU36279.1"/>
    </source>
</evidence>
<organism evidence="1 2">
    <name type="scientific">Maioricimonas rarisocia</name>
    <dbReference type="NCBI Taxonomy" id="2528026"/>
    <lineage>
        <taxon>Bacteria</taxon>
        <taxon>Pseudomonadati</taxon>
        <taxon>Planctomycetota</taxon>
        <taxon>Planctomycetia</taxon>
        <taxon>Planctomycetales</taxon>
        <taxon>Planctomycetaceae</taxon>
        <taxon>Maioricimonas</taxon>
    </lineage>
</organism>
<dbReference type="EMBL" id="CP036275">
    <property type="protein sequence ID" value="QDU36279.1"/>
    <property type="molecule type" value="Genomic_DNA"/>
</dbReference>
<dbReference type="RefSeq" id="WP_145366961.1">
    <property type="nucleotide sequence ID" value="NZ_CP036275.1"/>
</dbReference>
<name>A0A517Z1H9_9PLAN</name>
<keyword evidence="2" id="KW-1185">Reference proteome</keyword>
<evidence type="ECO:0000313" key="2">
    <source>
        <dbReference type="Proteomes" id="UP000320496"/>
    </source>
</evidence>
<dbReference type="OrthoDB" id="257631at2"/>
<dbReference type="SUPFAM" id="SSF49879">
    <property type="entry name" value="SMAD/FHA domain"/>
    <property type="match status" value="1"/>
</dbReference>
<dbReference type="CDD" id="cd00060">
    <property type="entry name" value="FHA"/>
    <property type="match status" value="1"/>
</dbReference>
<dbReference type="AlphaFoldDB" id="A0A517Z1H9"/>
<dbReference type="KEGG" id="mri:Mal4_05630"/>
<protein>
    <submittedName>
        <fullName evidence="1">Uncharacterized protein</fullName>
    </submittedName>
</protein>